<evidence type="ECO:0000313" key="4">
    <source>
        <dbReference type="Proteomes" id="UP000315983"/>
    </source>
</evidence>
<dbReference type="Proteomes" id="UP000315983">
    <property type="component" value="Unassembled WGS sequence"/>
</dbReference>
<reference evidence="3 4" key="1">
    <citation type="submission" date="2019-06" db="EMBL/GenBank/DDBJ databases">
        <title>Sequencing the genomes of 1000 actinobacteria strains.</title>
        <authorList>
            <person name="Klenk H.-P."/>
        </authorList>
    </citation>
    <scope>NUCLEOTIDE SEQUENCE [LARGE SCALE GENOMIC DNA]</scope>
    <source>
        <strain evidence="3 4">DSM 44819</strain>
    </source>
</reference>
<reference evidence="2 5" key="2">
    <citation type="submission" date="2021-03" db="EMBL/GenBank/DDBJ databases">
        <title>Whole genome shotgun sequence of Salinispora arenicola NBRC 105043.</title>
        <authorList>
            <person name="Komaki H."/>
            <person name="Tamura T."/>
        </authorList>
    </citation>
    <scope>NUCLEOTIDE SEQUENCE [LARGE SCALE GENOMIC DNA]</scope>
    <source>
        <strain evidence="2 5">NBRC 105043</strain>
    </source>
</reference>
<organism evidence="3 4">
    <name type="scientific">Salinispora arenicola</name>
    <dbReference type="NCBI Taxonomy" id="168697"/>
    <lineage>
        <taxon>Bacteria</taxon>
        <taxon>Bacillati</taxon>
        <taxon>Actinomycetota</taxon>
        <taxon>Actinomycetes</taxon>
        <taxon>Micromonosporales</taxon>
        <taxon>Micromonosporaceae</taxon>
        <taxon>Salinispora</taxon>
    </lineage>
</organism>
<dbReference type="SUPFAM" id="SSF53474">
    <property type="entry name" value="alpha/beta-Hydrolases"/>
    <property type="match status" value="1"/>
</dbReference>
<dbReference type="InterPro" id="IPR029058">
    <property type="entry name" value="AB_hydrolase_fold"/>
</dbReference>
<dbReference type="EMBL" id="VFOL01000001">
    <property type="protein sequence ID" value="TQL38142.1"/>
    <property type="molecule type" value="Genomic_DNA"/>
</dbReference>
<sequence length="268" mass="29473">MSTSLLSVRREAVTVLGGRLTVEVQIAGAGAPLVYLHQAGGFGWDPLLRHLTERYTVHVPEFPGTSPDDPPAIRQVVDWSDLVLAYQEVIGQLGLQRPVLVGASFGGMLAADLAAHFPELPGRVVLLAPLGLWLDEAPVVNWNAVAPDKLPALLFHNLSSDLVQAVLQLPTDPEQMRARMVARIWAYGCSGKFVWPFPEHGLRRRLHRITAPVLLMWGRQDRIIDVQYAKEFTAVVGDCTTAVLEECGHLIQLDQPQLTMATLDNFLA</sequence>
<evidence type="ECO:0000313" key="5">
    <source>
        <dbReference type="Proteomes" id="UP000677457"/>
    </source>
</evidence>
<dbReference type="InterPro" id="IPR050266">
    <property type="entry name" value="AB_hydrolase_sf"/>
</dbReference>
<gene>
    <name evidence="3" type="ORF">FB564_3325</name>
    <name evidence="2" type="ORF">Sar04_33290</name>
</gene>
<dbReference type="Proteomes" id="UP000677457">
    <property type="component" value="Unassembled WGS sequence"/>
</dbReference>
<dbReference type="GO" id="GO:0047372">
    <property type="term" value="F:monoacylglycerol lipase activity"/>
    <property type="evidence" value="ECO:0007669"/>
    <property type="project" value="TreeGrafter"/>
</dbReference>
<dbReference type="InterPro" id="IPR000073">
    <property type="entry name" value="AB_hydrolase_1"/>
</dbReference>
<dbReference type="RefSeq" id="WP_018586011.1">
    <property type="nucleotide sequence ID" value="NZ_BOQM01000026.1"/>
</dbReference>
<proteinExistence type="predicted"/>
<keyword evidence="5" id="KW-1185">Reference proteome</keyword>
<dbReference type="PANTHER" id="PTHR43798">
    <property type="entry name" value="MONOACYLGLYCEROL LIPASE"/>
    <property type="match status" value="1"/>
</dbReference>
<dbReference type="PANTHER" id="PTHR43798:SF33">
    <property type="entry name" value="HYDROLASE, PUTATIVE (AFU_ORTHOLOGUE AFUA_2G14860)-RELATED"/>
    <property type="match status" value="1"/>
</dbReference>
<dbReference type="GO" id="GO:0016020">
    <property type="term" value="C:membrane"/>
    <property type="evidence" value="ECO:0007669"/>
    <property type="project" value="TreeGrafter"/>
</dbReference>
<protein>
    <submittedName>
        <fullName evidence="2">Alpha/beta hydrolase</fullName>
    </submittedName>
    <submittedName>
        <fullName evidence="3">Pimeloyl-ACP methyl ester carboxylesterase</fullName>
    </submittedName>
</protein>
<dbReference type="PRINTS" id="PR00111">
    <property type="entry name" value="ABHYDROLASE"/>
</dbReference>
<feature type="domain" description="AB hydrolase-1" evidence="1">
    <location>
        <begin position="33"/>
        <end position="259"/>
    </location>
</feature>
<evidence type="ECO:0000313" key="2">
    <source>
        <dbReference type="EMBL" id="GIM86593.1"/>
    </source>
</evidence>
<dbReference type="Pfam" id="PF12697">
    <property type="entry name" value="Abhydrolase_6"/>
    <property type="match status" value="1"/>
</dbReference>
<evidence type="ECO:0000313" key="3">
    <source>
        <dbReference type="EMBL" id="TQL38142.1"/>
    </source>
</evidence>
<dbReference type="EMBL" id="BOQM01000026">
    <property type="protein sequence ID" value="GIM86593.1"/>
    <property type="molecule type" value="Genomic_DNA"/>
</dbReference>
<keyword evidence="2" id="KW-0378">Hydrolase</keyword>
<dbReference type="AlphaFoldDB" id="A0A542XQT0"/>
<comment type="caution">
    <text evidence="3">The sequence shown here is derived from an EMBL/GenBank/DDBJ whole genome shotgun (WGS) entry which is preliminary data.</text>
</comment>
<accession>A0A542XQT0</accession>
<name>A0A542XQT0_SALAC</name>
<dbReference type="GeneID" id="93772533"/>
<dbReference type="GO" id="GO:0046464">
    <property type="term" value="P:acylglycerol catabolic process"/>
    <property type="evidence" value="ECO:0007669"/>
    <property type="project" value="TreeGrafter"/>
</dbReference>
<dbReference type="Gene3D" id="3.40.50.1820">
    <property type="entry name" value="alpha/beta hydrolase"/>
    <property type="match status" value="1"/>
</dbReference>
<evidence type="ECO:0000259" key="1">
    <source>
        <dbReference type="Pfam" id="PF12697"/>
    </source>
</evidence>